<proteinExistence type="inferred from homology"/>
<evidence type="ECO:0000256" key="1">
    <source>
        <dbReference type="ARBA" id="ARBA00007074"/>
    </source>
</evidence>
<dbReference type="PROSITE" id="PS51257">
    <property type="entry name" value="PROKAR_LIPOPROTEIN"/>
    <property type="match status" value="1"/>
</dbReference>
<dbReference type="PANTHER" id="PTHR47360">
    <property type="entry name" value="MUREIN DD-ENDOPEPTIDASE MEPS/MUREIN LD-CARBOXYPEPTIDASE"/>
    <property type="match status" value="1"/>
</dbReference>
<evidence type="ECO:0000256" key="4">
    <source>
        <dbReference type="ARBA" id="ARBA00022801"/>
    </source>
</evidence>
<keyword evidence="5" id="KW-0788">Thiol protease</keyword>
<dbReference type="PROSITE" id="PS51935">
    <property type="entry name" value="NLPC_P60"/>
    <property type="match status" value="1"/>
</dbReference>
<dbReference type="GO" id="GO:0004180">
    <property type="term" value="F:carboxypeptidase activity"/>
    <property type="evidence" value="ECO:0007669"/>
    <property type="project" value="UniProtKB-KW"/>
</dbReference>
<keyword evidence="2" id="KW-0645">Protease</keyword>
<keyword evidence="6" id="KW-1133">Transmembrane helix</keyword>
<evidence type="ECO:0000256" key="2">
    <source>
        <dbReference type="ARBA" id="ARBA00022670"/>
    </source>
</evidence>
<evidence type="ECO:0000256" key="5">
    <source>
        <dbReference type="ARBA" id="ARBA00022807"/>
    </source>
</evidence>
<dbReference type="PANTHER" id="PTHR47360:SF1">
    <property type="entry name" value="ENDOPEPTIDASE NLPC-RELATED"/>
    <property type="match status" value="1"/>
</dbReference>
<dbReference type="SUPFAM" id="SSF54001">
    <property type="entry name" value="Cysteine proteinases"/>
    <property type="match status" value="1"/>
</dbReference>
<keyword evidence="6" id="KW-0472">Membrane</keyword>
<feature type="transmembrane region" description="Helical" evidence="6">
    <location>
        <begin position="12"/>
        <end position="31"/>
    </location>
</feature>
<sequence length="180" mass="20402">MNYFRCIGQKRIVWLALCLMNIMVLSCAAHRKMGTIAVSEATEDLSYRLGIPLTDEDNLELYRMVALWIGTPHRMGRSTKKGTDCSGFVTNIYKNIYGKTLARSSAAMLATNCERINKKSLCEGDLVFFYTRRKSKRPSHVGIYLKDGKFVHSSTSKGVIISSLDEPYYKKRWITGGVVR</sequence>
<keyword evidence="3" id="KW-0732">Signal</keyword>
<dbReference type="Pfam" id="PF00877">
    <property type="entry name" value="NLPC_P60"/>
    <property type="match status" value="1"/>
</dbReference>
<dbReference type="InterPro" id="IPR000064">
    <property type="entry name" value="NLP_P60_dom"/>
</dbReference>
<dbReference type="Proteomes" id="UP000182057">
    <property type="component" value="Unassembled WGS sequence"/>
</dbReference>
<evidence type="ECO:0000313" key="9">
    <source>
        <dbReference type="Proteomes" id="UP000182057"/>
    </source>
</evidence>
<keyword evidence="8" id="KW-0121">Carboxypeptidase</keyword>
<protein>
    <submittedName>
        <fullName evidence="8">Murein DD-endopeptidase MepS/Murein LD-carboxypeptidase</fullName>
        <ecNumber evidence="8">3.4.-.-</ecNumber>
    </submittedName>
</protein>
<dbReference type="RefSeq" id="WP_046825014.1">
    <property type="nucleotide sequence ID" value="NZ_CALHNL010000044.1"/>
</dbReference>
<dbReference type="EMBL" id="FMMM01000057">
    <property type="protein sequence ID" value="SCQ22155.1"/>
    <property type="molecule type" value="Genomic_DNA"/>
</dbReference>
<organism evidence="8 9">
    <name type="scientific">Tannerella forsythia</name>
    <name type="common">Bacteroides forsythus</name>
    <dbReference type="NCBI Taxonomy" id="28112"/>
    <lineage>
        <taxon>Bacteria</taxon>
        <taxon>Pseudomonadati</taxon>
        <taxon>Bacteroidota</taxon>
        <taxon>Bacteroidia</taxon>
        <taxon>Bacteroidales</taxon>
        <taxon>Tannerellaceae</taxon>
        <taxon>Tannerella</taxon>
    </lineage>
</organism>
<evidence type="ECO:0000256" key="6">
    <source>
        <dbReference type="SAM" id="Phobius"/>
    </source>
</evidence>
<name>A0A1D3UPW5_TANFO</name>
<gene>
    <name evidence="8" type="primary">mepS</name>
    <name evidence="8" type="ORF">TFUB20_01615</name>
</gene>
<dbReference type="InterPro" id="IPR052062">
    <property type="entry name" value="Murein_DD/LD_carboxypeptidase"/>
</dbReference>
<feature type="domain" description="NlpC/P60" evidence="7">
    <location>
        <begin position="55"/>
        <end position="180"/>
    </location>
</feature>
<evidence type="ECO:0000259" key="7">
    <source>
        <dbReference type="PROSITE" id="PS51935"/>
    </source>
</evidence>
<reference evidence="8 9" key="1">
    <citation type="submission" date="2016-09" db="EMBL/GenBank/DDBJ databases">
        <authorList>
            <person name="Capua I."/>
            <person name="De Benedictis P."/>
            <person name="Joannis T."/>
            <person name="Lombin L.H."/>
            <person name="Cattoli G."/>
        </authorList>
    </citation>
    <scope>NUCLEOTIDE SEQUENCE [LARGE SCALE GENOMIC DNA]</scope>
    <source>
        <strain evidence="8 9">UB20</strain>
    </source>
</reference>
<dbReference type="AlphaFoldDB" id="A0A1D3UPW5"/>
<evidence type="ECO:0000313" key="8">
    <source>
        <dbReference type="EMBL" id="SCQ22155.1"/>
    </source>
</evidence>
<evidence type="ECO:0000256" key="3">
    <source>
        <dbReference type="ARBA" id="ARBA00022729"/>
    </source>
</evidence>
<dbReference type="GO" id="GO:0008234">
    <property type="term" value="F:cysteine-type peptidase activity"/>
    <property type="evidence" value="ECO:0007669"/>
    <property type="project" value="UniProtKB-KW"/>
</dbReference>
<dbReference type="Gene3D" id="3.90.1720.10">
    <property type="entry name" value="endopeptidase domain like (from Nostoc punctiforme)"/>
    <property type="match status" value="1"/>
</dbReference>
<accession>A0A1D3UPW5</accession>
<dbReference type="EC" id="3.4.-.-" evidence="8"/>
<dbReference type="GO" id="GO:0006508">
    <property type="term" value="P:proteolysis"/>
    <property type="evidence" value="ECO:0007669"/>
    <property type="project" value="UniProtKB-KW"/>
</dbReference>
<keyword evidence="4 8" id="KW-0378">Hydrolase</keyword>
<dbReference type="InterPro" id="IPR038765">
    <property type="entry name" value="Papain-like_cys_pep_sf"/>
</dbReference>
<keyword evidence="6" id="KW-0812">Transmembrane</keyword>
<comment type="similarity">
    <text evidence="1">Belongs to the peptidase C40 family.</text>
</comment>
<dbReference type="OrthoDB" id="9807055at2"/>